<dbReference type="Proteomes" id="UP000595794">
    <property type="component" value="Segment"/>
</dbReference>
<keyword evidence="8" id="KW-1185">Reference proteome</keyword>
<reference evidence="7 8" key="1">
    <citation type="submission" date="2020-11" db="EMBL/GenBank/DDBJ databases">
        <title>Genetic characterizations of four bacteriophages of Salmonella enterica derived from different geographic regions in China displayed by genomic comparison.</title>
        <authorList>
            <person name="Han S."/>
        </authorList>
    </citation>
    <scope>NUCLEOTIDE SEQUENCE [LARGE SCALE GENOMIC DNA]</scope>
</reference>
<feature type="domain" description="Tail fibre protein gp37 trimerization region" evidence="5">
    <location>
        <begin position="159"/>
        <end position="248"/>
    </location>
</feature>
<proteinExistence type="predicted"/>
<organism evidence="7 8">
    <name type="scientific">Salmonella phage SP3_SHan-2021</name>
    <dbReference type="NCBI Taxonomy" id="2803186"/>
    <lineage>
        <taxon>Viruses</taxon>
        <taxon>Duplodnaviria</taxon>
        <taxon>Heunggongvirae</taxon>
        <taxon>Uroviricota</taxon>
        <taxon>Caudoviricetes</taxon>
        <taxon>Andersonviridae</taxon>
        <taxon>Ounavirinae</taxon>
        <taxon>Felixounavirus</taxon>
        <taxon>Felixounavirus Sp3Shan2021</taxon>
    </lineage>
</organism>
<keyword evidence="1" id="KW-0946">Virion</keyword>
<keyword evidence="1" id="KW-1230">Viral tail fiber protein</keyword>
<keyword evidence="2" id="KW-0945">Host-virus interaction</keyword>
<evidence type="ECO:0000259" key="5">
    <source>
        <dbReference type="Pfam" id="PF20744"/>
    </source>
</evidence>
<evidence type="ECO:0000256" key="3">
    <source>
        <dbReference type="SAM" id="MobiDB-lite"/>
    </source>
</evidence>
<keyword evidence="2" id="KW-1160">Virus entry into host cell</keyword>
<evidence type="ECO:0000259" key="4">
    <source>
        <dbReference type="Pfam" id="PF12604"/>
    </source>
</evidence>
<protein>
    <submittedName>
        <fullName evidence="7">Putative tail fiber protein</fullName>
    </submittedName>
</protein>
<keyword evidence="1" id="KW-1227">Viral tail protein</keyword>
<gene>
    <name evidence="7" type="ORF">SP3_129</name>
</gene>
<dbReference type="InterPro" id="IPR022246">
    <property type="entry name" value="Phage_T7_Gp17_C"/>
</dbReference>
<evidence type="ECO:0000313" key="7">
    <source>
        <dbReference type="EMBL" id="QQG31212.1"/>
    </source>
</evidence>
<evidence type="ECO:0000256" key="1">
    <source>
        <dbReference type="ARBA" id="ARBA00022672"/>
    </source>
</evidence>
<dbReference type="Pfam" id="PF20744">
    <property type="entry name" value="gp37_trimer"/>
    <property type="match status" value="3"/>
</dbReference>
<dbReference type="GO" id="GO:0098024">
    <property type="term" value="C:virus tail, fiber"/>
    <property type="evidence" value="ECO:0007669"/>
    <property type="project" value="UniProtKB-KW"/>
</dbReference>
<feature type="domain" description="Baseplate structural protein Gp10 C-terminal" evidence="6">
    <location>
        <begin position="584"/>
        <end position="709"/>
    </location>
</feature>
<feature type="domain" description="Bacteriophage T7 Gp17 C-terminal" evidence="4">
    <location>
        <begin position="481"/>
        <end position="581"/>
    </location>
</feature>
<dbReference type="InterPro" id="IPR053827">
    <property type="entry name" value="Gp10_C"/>
</dbReference>
<feature type="domain" description="Tail fibre protein gp37 trimerization region" evidence="5">
    <location>
        <begin position="382"/>
        <end position="463"/>
    </location>
</feature>
<evidence type="ECO:0000256" key="2">
    <source>
        <dbReference type="ARBA" id="ARBA00022804"/>
    </source>
</evidence>
<feature type="compositionally biased region" description="Low complexity" evidence="3">
    <location>
        <begin position="780"/>
        <end position="796"/>
    </location>
</feature>
<evidence type="ECO:0000259" key="6">
    <source>
        <dbReference type="Pfam" id="PF21939"/>
    </source>
</evidence>
<keyword evidence="2" id="KW-1161">Viral attachment to host cell</keyword>
<evidence type="ECO:0000313" key="8">
    <source>
        <dbReference type="Proteomes" id="UP000595794"/>
    </source>
</evidence>
<dbReference type="PANTHER" id="PTHR35191">
    <property type="entry name" value="PROPHAGE SIDE TAIL FIBER PROTEIN HOMOLOG STFQ-RELATED"/>
    <property type="match status" value="1"/>
</dbReference>
<feature type="region of interest" description="Disordered" evidence="3">
    <location>
        <begin position="780"/>
        <end position="802"/>
    </location>
</feature>
<accession>A0A7U3TUU6</accession>
<dbReference type="Gene3D" id="6.20.80.10">
    <property type="match status" value="3"/>
</dbReference>
<dbReference type="Pfam" id="PF12604">
    <property type="entry name" value="gp37_C"/>
    <property type="match status" value="1"/>
</dbReference>
<dbReference type="GO" id="GO:0019062">
    <property type="term" value="P:virion attachment to host cell"/>
    <property type="evidence" value="ECO:0007669"/>
    <property type="project" value="UniProtKB-KW"/>
</dbReference>
<feature type="domain" description="Tail fibre protein gp37 trimerization region" evidence="5">
    <location>
        <begin position="276"/>
        <end position="356"/>
    </location>
</feature>
<dbReference type="InterPro" id="IPR051934">
    <property type="entry name" value="Phage_Tail_Fiber_Structural"/>
</dbReference>
<dbReference type="Pfam" id="PF21939">
    <property type="entry name" value="Gp10_C"/>
    <property type="match status" value="1"/>
</dbReference>
<sequence>MADYKLSQLNSIDTIRSEDLLHIRVKKRPEMLGDEDRRMTYQDFLASFKLERFVQIAGSNMTGDLGIVKLLYGGKAVFDPTGSSEITIGDVLKTFKINANGLKLTIADASRSATVYHTLNKPSPNELGMRTNEENDARYSRLAVSNTFRGAQTILSNNETLIVKNTTKGVALYIRGQDADGANRWYLGNDQNGTDNFVLKNVKTGVSIAMLENLASVNSTLQITGQVQPSDFSNLDARYFTQTVANQRFAQLAGNNTFTGANTFRTMSVISNAAAITLQCASANESLYLLAKDYEGGNLWYFGKGSSGAGVTIYNYTTNTSLVLDAAGVSANKNVRITGQVQPSDWANIDSRYIPAATLSTIARTNGSNTFTAKQVINTNGEALVLQGKSTSALYIRGKDYDGTNRWYVGNDDGSDTVSLYNYKTGKSLSIGSEVSINANLVIGGQVQPSNFTNFDARYYGKAETDSKYFWSAFRASKTEAAGGVAWDQPSGIYLETKSSGQNRLVLHMASNAKALTPSAQLRFESKNGGMWYRSARDTLGFEVEWSKVYTEAQKPTPSEIGAYTKAETDQKIAETISDSTDLNKIYPVGTIHLSVNSANPSTYLLCGGTWELVSKGRALVGYDTEARPVGSTFGSQTVALTNNNLPAHTHSIYLTGGGHTHSASVSISSFDYGSKSTSTFDYGTKTTNSAGAHTHTFSGTTSNDGNHNHRVPLRGNDRSGGDAITASAYAGVNNNTYTDLAGAHTHSFSGTTASSGAHNHTVAIGAHSHTVNIGSHSHTGTVTVSSSEHTHSGTSGSVGGGQAFSVEQPSFVVYVWQRTA</sequence>
<dbReference type="InterPro" id="IPR048388">
    <property type="entry name" value="Gp37_trimer"/>
</dbReference>
<dbReference type="PANTHER" id="PTHR35191:SF1">
    <property type="entry name" value="PROPHAGE SIDE TAIL FIBER PROTEIN HOMOLOG STFQ-RELATED"/>
    <property type="match status" value="1"/>
</dbReference>
<name>A0A7U3TUU6_9CAUD</name>
<dbReference type="EMBL" id="MW296865">
    <property type="protein sequence ID" value="QQG31212.1"/>
    <property type="molecule type" value="Genomic_DNA"/>
</dbReference>